<sequence>MLVGLGTTPPVWPRFQKESKWVGRRMSEPSHGPHHGMRLCCLASRNPTSPLRLHRHRGNRYWPQGKHPMRQDHGSYDCLTDRKLVKEFQAEFEARMAKDPFVSLCDSNKSPAGALDAKERHVYECCIHSAMESFGIAEGPHAH</sequence>
<comment type="caution">
    <text evidence="1">The sequence shown here is derived from an EMBL/GenBank/DDBJ whole genome shotgun (WGS) entry which is preliminary data.</text>
</comment>
<reference evidence="1" key="1">
    <citation type="submission" date="2020-06" db="EMBL/GenBank/DDBJ databases">
        <authorList>
            <consortium name="Plant Systems Biology data submission"/>
        </authorList>
    </citation>
    <scope>NUCLEOTIDE SEQUENCE</scope>
    <source>
        <strain evidence="1">D6</strain>
    </source>
</reference>
<organism evidence="1 2">
    <name type="scientific">Seminavis robusta</name>
    <dbReference type="NCBI Taxonomy" id="568900"/>
    <lineage>
        <taxon>Eukaryota</taxon>
        <taxon>Sar</taxon>
        <taxon>Stramenopiles</taxon>
        <taxon>Ochrophyta</taxon>
        <taxon>Bacillariophyta</taxon>
        <taxon>Bacillariophyceae</taxon>
        <taxon>Bacillariophycidae</taxon>
        <taxon>Naviculales</taxon>
        <taxon>Naviculaceae</taxon>
        <taxon>Seminavis</taxon>
    </lineage>
</organism>
<dbReference type="AlphaFoldDB" id="A0A9N8HMK6"/>
<keyword evidence="2" id="KW-1185">Reference proteome</keyword>
<proteinExistence type="predicted"/>
<dbReference type="Proteomes" id="UP001153069">
    <property type="component" value="Unassembled WGS sequence"/>
</dbReference>
<evidence type="ECO:0000313" key="2">
    <source>
        <dbReference type="Proteomes" id="UP001153069"/>
    </source>
</evidence>
<name>A0A9N8HMK6_9STRA</name>
<evidence type="ECO:0000313" key="1">
    <source>
        <dbReference type="EMBL" id="CAB9519326.1"/>
    </source>
</evidence>
<protein>
    <submittedName>
        <fullName evidence="1">Uncharacterized protein</fullName>
    </submittedName>
</protein>
<dbReference type="EMBL" id="CAICTM010001006">
    <property type="protein sequence ID" value="CAB9519326.1"/>
    <property type="molecule type" value="Genomic_DNA"/>
</dbReference>
<gene>
    <name evidence="1" type="ORF">SEMRO_1008_G230630.1</name>
</gene>
<accession>A0A9N8HMK6</accession>